<evidence type="ECO:0000313" key="3">
    <source>
        <dbReference type="Proteomes" id="UP001151760"/>
    </source>
</evidence>
<keyword evidence="3" id="KW-1185">Reference proteome</keyword>
<comment type="caution">
    <text evidence="2">The sequence shown here is derived from an EMBL/GenBank/DDBJ whole genome shotgun (WGS) entry which is preliminary data.</text>
</comment>
<name>A0ABQ5GCW4_9ASTR</name>
<feature type="compositionally biased region" description="Basic and acidic residues" evidence="1">
    <location>
        <begin position="59"/>
        <end position="74"/>
    </location>
</feature>
<dbReference type="Proteomes" id="UP001151760">
    <property type="component" value="Unassembled WGS sequence"/>
</dbReference>
<feature type="region of interest" description="Disordered" evidence="1">
    <location>
        <begin position="54"/>
        <end position="74"/>
    </location>
</feature>
<reference evidence="2" key="1">
    <citation type="journal article" date="2022" name="Int. J. Mol. Sci.">
        <title>Draft Genome of Tanacetum Coccineum: Genomic Comparison of Closely Related Tanacetum-Family Plants.</title>
        <authorList>
            <person name="Yamashiro T."/>
            <person name="Shiraishi A."/>
            <person name="Nakayama K."/>
            <person name="Satake H."/>
        </authorList>
    </citation>
    <scope>NUCLEOTIDE SEQUENCE</scope>
</reference>
<protein>
    <submittedName>
        <fullName evidence="2">Uncharacterized protein</fullName>
    </submittedName>
</protein>
<organism evidence="2 3">
    <name type="scientific">Tanacetum coccineum</name>
    <dbReference type="NCBI Taxonomy" id="301880"/>
    <lineage>
        <taxon>Eukaryota</taxon>
        <taxon>Viridiplantae</taxon>
        <taxon>Streptophyta</taxon>
        <taxon>Embryophyta</taxon>
        <taxon>Tracheophyta</taxon>
        <taxon>Spermatophyta</taxon>
        <taxon>Magnoliopsida</taxon>
        <taxon>eudicotyledons</taxon>
        <taxon>Gunneridae</taxon>
        <taxon>Pentapetalae</taxon>
        <taxon>asterids</taxon>
        <taxon>campanulids</taxon>
        <taxon>Asterales</taxon>
        <taxon>Asteraceae</taxon>
        <taxon>Asteroideae</taxon>
        <taxon>Anthemideae</taxon>
        <taxon>Anthemidinae</taxon>
        <taxon>Tanacetum</taxon>
    </lineage>
</organism>
<evidence type="ECO:0000256" key="1">
    <source>
        <dbReference type="SAM" id="MobiDB-lite"/>
    </source>
</evidence>
<reference evidence="2" key="2">
    <citation type="submission" date="2022-01" db="EMBL/GenBank/DDBJ databases">
        <authorList>
            <person name="Yamashiro T."/>
            <person name="Shiraishi A."/>
            <person name="Satake H."/>
            <person name="Nakayama K."/>
        </authorList>
    </citation>
    <scope>NUCLEOTIDE SEQUENCE</scope>
</reference>
<dbReference type="EMBL" id="BQNB010018354">
    <property type="protein sequence ID" value="GJT73449.1"/>
    <property type="molecule type" value="Genomic_DNA"/>
</dbReference>
<sequence>HPVSAEALAILPETSTEPPITALITMALSTVVIRPNSDPFLLVKDYENPDLTGVVPEDVIPRPEGEGKVEGSTRDDVNDVFSQFENEARDVGL</sequence>
<gene>
    <name evidence="2" type="ORF">Tco_1032735</name>
</gene>
<proteinExistence type="predicted"/>
<accession>A0ABQ5GCW4</accession>
<evidence type="ECO:0000313" key="2">
    <source>
        <dbReference type="EMBL" id="GJT73449.1"/>
    </source>
</evidence>
<feature type="non-terminal residue" evidence="2">
    <location>
        <position position="1"/>
    </location>
</feature>